<comment type="caution">
    <text evidence="1">The sequence shown here is derived from an EMBL/GenBank/DDBJ whole genome shotgun (WGS) entry which is preliminary data.</text>
</comment>
<protein>
    <recommendedName>
        <fullName evidence="3">Transcriptional regulator, AbiEi antitoxin, Type IV TA system</fullName>
    </recommendedName>
</protein>
<evidence type="ECO:0008006" key="3">
    <source>
        <dbReference type="Google" id="ProtNLM"/>
    </source>
</evidence>
<gene>
    <name evidence="1" type="ORF">GCM10009747_20960</name>
</gene>
<name>A0ABP4WS22_9MICO</name>
<evidence type="ECO:0000313" key="2">
    <source>
        <dbReference type="Proteomes" id="UP001500506"/>
    </source>
</evidence>
<dbReference type="Proteomes" id="UP001500506">
    <property type="component" value="Unassembled WGS sequence"/>
</dbReference>
<evidence type="ECO:0000313" key="1">
    <source>
        <dbReference type="EMBL" id="GAA1761615.1"/>
    </source>
</evidence>
<proteinExistence type="predicted"/>
<accession>A0ABP4WS22</accession>
<sequence>MSVQNDDLPVELRFRANPASLDTSRRTTHRCVNAGTLVRVRAGAYAVPEELAAANARRGELARIEAVVGTRRSRVVLSHEAAAVVWGIPRIGPAPDAVELVDARSTRPRSMNGVRWRRTPFDAAEVVERNGFLVTGLLQTVTDLVCDRDFVGAVVALDASTGAFLRSGAFVVARGVPAERVTQRLREFGRRTGASAALRAIEFADHRAESPGESLSRAQMHLLGYPPPELQVVFDRAAGGIDRVDFDWPDFGAFGEFDGDLKYLDPRYRGGRTVEQVILDEKKRDQRIGTRHRRRSAHWDWRTAMRPRSLAGVLDDLGLPRRARP</sequence>
<dbReference type="RefSeq" id="WP_232497707.1">
    <property type="nucleotide sequence ID" value="NZ_BAAANH010000004.1"/>
</dbReference>
<keyword evidence="2" id="KW-1185">Reference proteome</keyword>
<organism evidence="1 2">
    <name type="scientific">Agromyces humatus</name>
    <dbReference type="NCBI Taxonomy" id="279573"/>
    <lineage>
        <taxon>Bacteria</taxon>
        <taxon>Bacillati</taxon>
        <taxon>Actinomycetota</taxon>
        <taxon>Actinomycetes</taxon>
        <taxon>Micrococcales</taxon>
        <taxon>Microbacteriaceae</taxon>
        <taxon>Agromyces</taxon>
    </lineage>
</organism>
<dbReference type="EMBL" id="BAAANH010000004">
    <property type="protein sequence ID" value="GAA1761615.1"/>
    <property type="molecule type" value="Genomic_DNA"/>
</dbReference>
<reference evidence="2" key="1">
    <citation type="journal article" date="2019" name="Int. J. Syst. Evol. Microbiol.">
        <title>The Global Catalogue of Microorganisms (GCM) 10K type strain sequencing project: providing services to taxonomists for standard genome sequencing and annotation.</title>
        <authorList>
            <consortium name="The Broad Institute Genomics Platform"/>
            <consortium name="The Broad Institute Genome Sequencing Center for Infectious Disease"/>
            <person name="Wu L."/>
            <person name="Ma J."/>
        </authorList>
    </citation>
    <scope>NUCLEOTIDE SEQUENCE [LARGE SCALE GENOMIC DNA]</scope>
    <source>
        <strain evidence="2">JCM 14319</strain>
    </source>
</reference>